<dbReference type="InterPro" id="IPR013783">
    <property type="entry name" value="Ig-like_fold"/>
</dbReference>
<dbReference type="PROSITE" id="PS50853">
    <property type="entry name" value="FN3"/>
    <property type="match status" value="1"/>
</dbReference>
<dbReference type="CDD" id="cd00063">
    <property type="entry name" value="FN3"/>
    <property type="match status" value="1"/>
</dbReference>
<evidence type="ECO:0000313" key="3">
    <source>
        <dbReference type="Proteomes" id="UP001529510"/>
    </source>
</evidence>
<gene>
    <name evidence="2" type="ORF">M9458_022121</name>
</gene>
<dbReference type="AlphaFoldDB" id="A0ABD0QCP0"/>
<dbReference type="InterPro" id="IPR036116">
    <property type="entry name" value="FN3_sf"/>
</dbReference>
<accession>A0ABD0QCP0</accession>
<dbReference type="Proteomes" id="UP001529510">
    <property type="component" value="Unassembled WGS sequence"/>
</dbReference>
<dbReference type="Pfam" id="PF00041">
    <property type="entry name" value="fn3"/>
    <property type="match status" value="1"/>
</dbReference>
<evidence type="ECO:0000313" key="2">
    <source>
        <dbReference type="EMBL" id="KAL0182746.1"/>
    </source>
</evidence>
<protein>
    <recommendedName>
        <fullName evidence="1">Fibronectin type-III domain-containing protein</fullName>
    </recommendedName>
</protein>
<dbReference type="EMBL" id="JAMKFB020000010">
    <property type="protein sequence ID" value="KAL0182746.1"/>
    <property type="molecule type" value="Genomic_DNA"/>
</dbReference>
<name>A0ABD0QCP0_CIRMR</name>
<feature type="domain" description="Fibronectin type-III" evidence="1">
    <location>
        <begin position="1"/>
        <end position="50"/>
    </location>
</feature>
<comment type="caution">
    <text evidence="2">The sequence shown here is derived from an EMBL/GenBank/DDBJ whole genome shotgun (WGS) entry which is preliminary data.</text>
</comment>
<feature type="non-terminal residue" evidence="2">
    <location>
        <position position="1"/>
    </location>
</feature>
<dbReference type="Gene3D" id="2.60.40.10">
    <property type="entry name" value="Immunoglobulins"/>
    <property type="match status" value="1"/>
</dbReference>
<dbReference type="InterPro" id="IPR003961">
    <property type="entry name" value="FN3_dom"/>
</dbReference>
<dbReference type="SUPFAM" id="SSF49265">
    <property type="entry name" value="Fibronectin type III"/>
    <property type="match status" value="1"/>
</dbReference>
<keyword evidence="3" id="KW-1185">Reference proteome</keyword>
<sequence length="50" mass="5561">TWQTVADFVKLEKHTVTGLSPNTIYLFIVRAVNAYGLSDPSPISEPVRTQ</sequence>
<proteinExistence type="predicted"/>
<organism evidence="2 3">
    <name type="scientific">Cirrhinus mrigala</name>
    <name type="common">Mrigala</name>
    <dbReference type="NCBI Taxonomy" id="683832"/>
    <lineage>
        <taxon>Eukaryota</taxon>
        <taxon>Metazoa</taxon>
        <taxon>Chordata</taxon>
        <taxon>Craniata</taxon>
        <taxon>Vertebrata</taxon>
        <taxon>Euteleostomi</taxon>
        <taxon>Actinopterygii</taxon>
        <taxon>Neopterygii</taxon>
        <taxon>Teleostei</taxon>
        <taxon>Ostariophysi</taxon>
        <taxon>Cypriniformes</taxon>
        <taxon>Cyprinidae</taxon>
        <taxon>Labeoninae</taxon>
        <taxon>Labeonini</taxon>
        <taxon>Cirrhinus</taxon>
    </lineage>
</organism>
<evidence type="ECO:0000259" key="1">
    <source>
        <dbReference type="PROSITE" id="PS50853"/>
    </source>
</evidence>
<feature type="non-terminal residue" evidence="2">
    <location>
        <position position="50"/>
    </location>
</feature>
<reference evidence="2 3" key="1">
    <citation type="submission" date="2024-05" db="EMBL/GenBank/DDBJ databases">
        <title>Genome sequencing and assembly of Indian major carp, Cirrhinus mrigala (Hamilton, 1822).</title>
        <authorList>
            <person name="Mohindra V."/>
            <person name="Chowdhury L.M."/>
            <person name="Lal K."/>
            <person name="Jena J.K."/>
        </authorList>
    </citation>
    <scope>NUCLEOTIDE SEQUENCE [LARGE SCALE GENOMIC DNA]</scope>
    <source>
        <strain evidence="2">CM1030</strain>
        <tissue evidence="2">Blood</tissue>
    </source>
</reference>